<keyword evidence="3" id="KW-1185">Reference proteome</keyword>
<sequence>MWLAASRQQENDRGIMDSGQVRGVDSRQQRIRRYKRRAQSSVPTKPDYKALHPTAQKCEMIMALYPQVRENGYGEPEQLRPRQRNLGGCDIQGKVAGSGERAGWINFKGTIGQTFEFHLPGVGLRSVPVCDGSTVRRDGFRPVRRAALPALETDGYRTGSPV</sequence>
<dbReference type="EMBL" id="JARIHO010000007">
    <property type="protein sequence ID" value="KAJ7358385.1"/>
    <property type="molecule type" value="Genomic_DNA"/>
</dbReference>
<reference evidence="2" key="1">
    <citation type="submission" date="2023-03" db="EMBL/GenBank/DDBJ databases">
        <title>Massive genome expansion in bonnet fungi (Mycena s.s.) driven by repeated elements and novel gene families across ecological guilds.</title>
        <authorList>
            <consortium name="Lawrence Berkeley National Laboratory"/>
            <person name="Harder C.B."/>
            <person name="Miyauchi S."/>
            <person name="Viragh M."/>
            <person name="Kuo A."/>
            <person name="Thoen E."/>
            <person name="Andreopoulos B."/>
            <person name="Lu D."/>
            <person name="Skrede I."/>
            <person name="Drula E."/>
            <person name="Henrissat B."/>
            <person name="Morin E."/>
            <person name="Kohler A."/>
            <person name="Barry K."/>
            <person name="LaButti K."/>
            <person name="Morin E."/>
            <person name="Salamov A."/>
            <person name="Lipzen A."/>
            <person name="Mereny Z."/>
            <person name="Hegedus B."/>
            <person name="Baldrian P."/>
            <person name="Stursova M."/>
            <person name="Weitz H."/>
            <person name="Taylor A."/>
            <person name="Grigoriev I.V."/>
            <person name="Nagy L.G."/>
            <person name="Martin F."/>
            <person name="Kauserud H."/>
        </authorList>
    </citation>
    <scope>NUCLEOTIDE SEQUENCE</scope>
    <source>
        <strain evidence="2">CBHHK002</strain>
    </source>
</reference>
<dbReference type="Proteomes" id="UP001218218">
    <property type="component" value="Unassembled WGS sequence"/>
</dbReference>
<accession>A0AAD7AHG8</accession>
<gene>
    <name evidence="2" type="ORF">DFH08DRAFT_1043407</name>
</gene>
<feature type="region of interest" description="Disordered" evidence="1">
    <location>
        <begin position="1"/>
        <end position="47"/>
    </location>
</feature>
<evidence type="ECO:0000313" key="2">
    <source>
        <dbReference type="EMBL" id="KAJ7358385.1"/>
    </source>
</evidence>
<evidence type="ECO:0000313" key="3">
    <source>
        <dbReference type="Proteomes" id="UP001218218"/>
    </source>
</evidence>
<dbReference type="AlphaFoldDB" id="A0AAD7AHG8"/>
<organism evidence="2 3">
    <name type="scientific">Mycena albidolilacea</name>
    <dbReference type="NCBI Taxonomy" id="1033008"/>
    <lineage>
        <taxon>Eukaryota</taxon>
        <taxon>Fungi</taxon>
        <taxon>Dikarya</taxon>
        <taxon>Basidiomycota</taxon>
        <taxon>Agaricomycotina</taxon>
        <taxon>Agaricomycetes</taxon>
        <taxon>Agaricomycetidae</taxon>
        <taxon>Agaricales</taxon>
        <taxon>Marasmiineae</taxon>
        <taxon>Mycenaceae</taxon>
        <taxon>Mycena</taxon>
    </lineage>
</organism>
<feature type="compositionally biased region" description="Basic residues" evidence="1">
    <location>
        <begin position="29"/>
        <end position="38"/>
    </location>
</feature>
<name>A0AAD7AHG8_9AGAR</name>
<evidence type="ECO:0000256" key="1">
    <source>
        <dbReference type="SAM" id="MobiDB-lite"/>
    </source>
</evidence>
<proteinExistence type="predicted"/>
<comment type="caution">
    <text evidence="2">The sequence shown here is derived from an EMBL/GenBank/DDBJ whole genome shotgun (WGS) entry which is preliminary data.</text>
</comment>
<protein>
    <submittedName>
        <fullName evidence="2">Uncharacterized protein</fullName>
    </submittedName>
</protein>